<dbReference type="InterPro" id="IPR046335">
    <property type="entry name" value="LacI/GalR-like_sensor"/>
</dbReference>
<dbReference type="EMBL" id="JAAEEH010000034">
    <property type="protein sequence ID" value="NDL68301.1"/>
    <property type="molecule type" value="Genomic_DNA"/>
</dbReference>
<evidence type="ECO:0000313" key="5">
    <source>
        <dbReference type="EMBL" id="NDL68301.1"/>
    </source>
</evidence>
<dbReference type="InterPro" id="IPR000843">
    <property type="entry name" value="HTH_LacI"/>
</dbReference>
<dbReference type="InterPro" id="IPR010982">
    <property type="entry name" value="Lambda_DNA-bd_dom_sf"/>
</dbReference>
<feature type="domain" description="HTH lacI-type" evidence="4">
    <location>
        <begin position="3"/>
        <end position="57"/>
    </location>
</feature>
<organism evidence="5 6">
    <name type="scientific">Anaerotalea alkaliphila</name>
    <dbReference type="NCBI Taxonomy" id="2662126"/>
    <lineage>
        <taxon>Bacteria</taxon>
        <taxon>Bacillati</taxon>
        <taxon>Bacillota</taxon>
        <taxon>Clostridia</taxon>
        <taxon>Eubacteriales</taxon>
        <taxon>Anaerotalea</taxon>
    </lineage>
</organism>
<dbReference type="Gene3D" id="1.10.260.40">
    <property type="entry name" value="lambda repressor-like DNA-binding domains"/>
    <property type="match status" value="1"/>
</dbReference>
<dbReference type="Gene3D" id="3.40.50.2300">
    <property type="match status" value="2"/>
</dbReference>
<name>A0A7X5HX90_9FIRM</name>
<keyword evidence="3" id="KW-0804">Transcription</keyword>
<proteinExistence type="predicted"/>
<dbReference type="PANTHER" id="PTHR30146:SF24">
    <property type="entry name" value="XYLOSE OPERON REGULATORY PROTEIN"/>
    <property type="match status" value="1"/>
</dbReference>
<sequence length="353" mass="40028">MAVTIKDIAQIAGVSYSTVSRCLNDSNLVSPATKEKVKAIARDMGFEFNVHARGLTSNRKGTVGIIYPEDMDAFGVEMYFITLTKELKRWMDERETDLILSYCRNRTTGKNNIRRLVSQQKVDGLLIAEPDIDEETLHFLKESGIPFIFFHEAPAGTPGGLRSGIDRFTVDHVRGGWLATRHLLEHGCRRVFTITSDEEEFRLRTAGCRKALEESGVPFREERVLYGNQDLSLTSRLVRDISRVLQPDDGLFVQSDMMAWTAMETLKSLGFRIPEDISVIGYDDIDMGNYTHPRLTTIKQPRAEMAEAACKRLFDLLEGKGPQTERQVLFQPVVVERDSCRMNQPFIGKTLQQ</sequence>
<evidence type="ECO:0000256" key="1">
    <source>
        <dbReference type="ARBA" id="ARBA00023015"/>
    </source>
</evidence>
<keyword evidence="1" id="KW-0805">Transcription regulation</keyword>
<dbReference type="PROSITE" id="PS50932">
    <property type="entry name" value="HTH_LACI_2"/>
    <property type="match status" value="1"/>
</dbReference>
<gene>
    <name evidence="5" type="ORF">GXN74_11170</name>
</gene>
<dbReference type="SMART" id="SM00354">
    <property type="entry name" value="HTH_LACI"/>
    <property type="match status" value="1"/>
</dbReference>
<comment type="caution">
    <text evidence="5">The sequence shown here is derived from an EMBL/GenBank/DDBJ whole genome shotgun (WGS) entry which is preliminary data.</text>
</comment>
<dbReference type="PANTHER" id="PTHR30146">
    <property type="entry name" value="LACI-RELATED TRANSCRIPTIONAL REPRESSOR"/>
    <property type="match status" value="1"/>
</dbReference>
<dbReference type="CDD" id="cd01392">
    <property type="entry name" value="HTH_LacI"/>
    <property type="match status" value="1"/>
</dbReference>
<evidence type="ECO:0000256" key="3">
    <source>
        <dbReference type="ARBA" id="ARBA00023163"/>
    </source>
</evidence>
<dbReference type="SUPFAM" id="SSF53822">
    <property type="entry name" value="Periplasmic binding protein-like I"/>
    <property type="match status" value="1"/>
</dbReference>
<dbReference type="CDD" id="cd06267">
    <property type="entry name" value="PBP1_LacI_sugar_binding-like"/>
    <property type="match status" value="1"/>
</dbReference>
<evidence type="ECO:0000313" key="6">
    <source>
        <dbReference type="Proteomes" id="UP000461585"/>
    </source>
</evidence>
<dbReference type="InterPro" id="IPR028082">
    <property type="entry name" value="Peripla_BP_I"/>
</dbReference>
<keyword evidence="2" id="KW-0238">DNA-binding</keyword>
<evidence type="ECO:0000256" key="2">
    <source>
        <dbReference type="ARBA" id="ARBA00023125"/>
    </source>
</evidence>
<dbReference type="GO" id="GO:0003700">
    <property type="term" value="F:DNA-binding transcription factor activity"/>
    <property type="evidence" value="ECO:0007669"/>
    <property type="project" value="TreeGrafter"/>
</dbReference>
<dbReference type="PRINTS" id="PR00036">
    <property type="entry name" value="HTHLACI"/>
</dbReference>
<protein>
    <submittedName>
        <fullName evidence="5">LacI family transcriptional regulator</fullName>
    </submittedName>
</protein>
<dbReference type="Pfam" id="PF00356">
    <property type="entry name" value="LacI"/>
    <property type="match status" value="1"/>
</dbReference>
<dbReference type="GO" id="GO:0000976">
    <property type="term" value="F:transcription cis-regulatory region binding"/>
    <property type="evidence" value="ECO:0007669"/>
    <property type="project" value="TreeGrafter"/>
</dbReference>
<dbReference type="RefSeq" id="WP_162371025.1">
    <property type="nucleotide sequence ID" value="NZ_JAAEEH010000034.1"/>
</dbReference>
<keyword evidence="6" id="KW-1185">Reference proteome</keyword>
<reference evidence="5 6" key="1">
    <citation type="submission" date="2020-01" db="EMBL/GenBank/DDBJ databases">
        <title>Anaeroalcalibacter tamaniensis gen. nov., sp. nov., moderately halophilic strictly anaerobic fermenter bacterium from mud volcano of Taman peninsula.</title>
        <authorList>
            <person name="Frolova A."/>
            <person name="Merkel A.Y."/>
            <person name="Slobodkin A.I."/>
        </authorList>
    </citation>
    <scope>NUCLEOTIDE SEQUENCE [LARGE SCALE GENOMIC DNA]</scope>
    <source>
        <strain evidence="5 6">F-3ap</strain>
    </source>
</reference>
<dbReference type="SUPFAM" id="SSF47413">
    <property type="entry name" value="lambda repressor-like DNA-binding domains"/>
    <property type="match status" value="1"/>
</dbReference>
<evidence type="ECO:0000259" key="4">
    <source>
        <dbReference type="PROSITE" id="PS50932"/>
    </source>
</evidence>
<dbReference type="Proteomes" id="UP000461585">
    <property type="component" value="Unassembled WGS sequence"/>
</dbReference>
<dbReference type="Pfam" id="PF13377">
    <property type="entry name" value="Peripla_BP_3"/>
    <property type="match status" value="1"/>
</dbReference>
<dbReference type="AlphaFoldDB" id="A0A7X5HX90"/>
<accession>A0A7X5HX90</accession>